<evidence type="ECO:0000313" key="5">
    <source>
        <dbReference type="EMBL" id="MDO6573527.1"/>
    </source>
</evidence>
<dbReference type="GO" id="GO:0031647">
    <property type="term" value="P:regulation of protein stability"/>
    <property type="evidence" value="ECO:0007669"/>
    <property type="project" value="UniProtKB-UniRule"/>
</dbReference>
<dbReference type="RefSeq" id="WP_303520753.1">
    <property type="nucleotide sequence ID" value="NZ_JAUOQO010000004.1"/>
</dbReference>
<gene>
    <name evidence="4 5" type="primary">gtfB</name>
    <name evidence="5" type="ORF">Q4528_05075</name>
</gene>
<keyword evidence="2 4" id="KW-1003">Cell membrane</keyword>
<keyword evidence="6" id="KW-1185">Reference proteome</keyword>
<comment type="subunit">
    <text evidence="4">Forms a heterotetramer with 2 subunits each of GtfA and GtfB. Part of the accessory SecA2/SecY2 protein translocation apparatus.</text>
</comment>
<dbReference type="HAMAP" id="MF_01473">
    <property type="entry name" value="GtfB"/>
    <property type="match status" value="1"/>
</dbReference>
<dbReference type="NCBIfam" id="TIGR02919">
    <property type="entry name" value="accessory Sec system glycosylation chaperone GtfB"/>
    <property type="match status" value="1"/>
</dbReference>
<accession>A0AAW7YTX2</accession>
<comment type="pathway">
    <text evidence="1 4">Protein modification; protein glycosylation.</text>
</comment>
<name>A0AAW7YTX2_9STAP</name>
<reference evidence="5" key="1">
    <citation type="submission" date="2023-07" db="EMBL/GenBank/DDBJ databases">
        <title>Genome content predicts the carbon catabolic preferences of heterotrophic bacteria.</title>
        <authorList>
            <person name="Gralka M."/>
        </authorList>
    </citation>
    <scope>NUCLEOTIDE SEQUENCE</scope>
    <source>
        <strain evidence="5">E2R20</strain>
    </source>
</reference>
<evidence type="ECO:0000313" key="6">
    <source>
        <dbReference type="Proteomes" id="UP001170310"/>
    </source>
</evidence>
<protein>
    <recommendedName>
        <fullName evidence="4">UDP-N-acetylglucosamine--peptide N-acetylglucosaminyltransferase stabilizing protein GtfB</fullName>
    </recommendedName>
    <alternativeName>
        <fullName evidence="4">Glycosyltransferase stabilizing protein GtfB</fullName>
    </alternativeName>
</protein>
<dbReference type="GO" id="GO:0005886">
    <property type="term" value="C:plasma membrane"/>
    <property type="evidence" value="ECO:0007669"/>
    <property type="project" value="UniProtKB-SubCell"/>
</dbReference>
<comment type="similarity">
    <text evidence="4">Belongs to the GtfB family.</text>
</comment>
<evidence type="ECO:0000256" key="3">
    <source>
        <dbReference type="ARBA" id="ARBA00023136"/>
    </source>
</evidence>
<comment type="function">
    <text evidence="4">Required for polymorphic O-glycosylation of the serine-rich repeat protein in this bacteria. A stabilizing protein that is part of the accessory SecA2/SecY2 system specifically required to export serine-rich repeat cell wall proteins usually encoded upstream in the same operon. The GtfA-GtfB complex adds GlcNAc from UDP-GlcNAc to the substrate protein, attaching the first sugar residue. Stabilizes the glycosylation activity of GtfA. Has no N-acetylglucosaminyl transferase activity on its own.</text>
</comment>
<comment type="subcellular location">
    <subcellularLocation>
        <location evidence="4">Cell membrane</location>
        <topology evidence="4">Peripheral membrane protein</topology>
    </subcellularLocation>
</comment>
<evidence type="ECO:0000256" key="1">
    <source>
        <dbReference type="ARBA" id="ARBA00004922"/>
    </source>
</evidence>
<dbReference type="EMBL" id="JAUOQO010000004">
    <property type="protein sequence ID" value="MDO6573527.1"/>
    <property type="molecule type" value="Genomic_DNA"/>
</dbReference>
<evidence type="ECO:0000256" key="2">
    <source>
        <dbReference type="ARBA" id="ARBA00022475"/>
    </source>
</evidence>
<evidence type="ECO:0000256" key="4">
    <source>
        <dbReference type="HAMAP-Rule" id="MF_01473"/>
    </source>
</evidence>
<organism evidence="5 6">
    <name type="scientific">Staphylococcus pasteuri_A</name>
    <dbReference type="NCBI Taxonomy" id="3062664"/>
    <lineage>
        <taxon>Bacteria</taxon>
        <taxon>Bacillati</taxon>
        <taxon>Bacillota</taxon>
        <taxon>Bacilli</taxon>
        <taxon>Bacillales</taxon>
        <taxon>Staphylococcaceae</taxon>
        <taxon>Staphylococcus</taxon>
    </lineage>
</organism>
<dbReference type="Proteomes" id="UP001170310">
    <property type="component" value="Unassembled WGS sequence"/>
</dbReference>
<comment type="caution">
    <text evidence="5">The sequence shown here is derived from an EMBL/GenBank/DDBJ whole genome shotgun (WGS) entry which is preliminary data.</text>
</comment>
<sequence length="446" mass="51935">MINLFEYYNQPTQLLHQTLELSGNQHFTICIEDDGFLPDEVTSPYQFFAANQLHDNDRPKFFNEVSVPPFWEINGDGQSAQIKDMGHIRGEIVYRPHFKTRIVSRVRWLDDKGRLRSEDHYTKNGFKFAETIYDLAGKAILKKYLTREGKEVIYENFVTGDYVLDWQGQSHFFASKVEFITYYLQQIQVDLSDIIINSLSTPFLVLHHMNTAGRGILFWQENSQGHVPGNMLSLLDNTLQRVFSVMIPDYKEYDTIVSQLNQEQALSVFQSGYLYDFNKTNQYSNHALILTNSDDIPQLETLIITHPNIQFHIAAVTEMSSKLMGFDRYHHVHLYPAATKDIFEALYQRCDIYLDINQGNEIENAVTRAFHHQHVIFAWDEVIHQRTFIAPENIFTLSDVETLNQVLTDITSNKQHFDQHLAYQARHANQSTVEDFTNTMHLALHE</sequence>
<dbReference type="GO" id="GO:0017122">
    <property type="term" value="C:protein N-acetylglucosaminyltransferase complex"/>
    <property type="evidence" value="ECO:0007669"/>
    <property type="project" value="UniProtKB-UniRule"/>
</dbReference>
<proteinExistence type="inferred from homology"/>
<keyword evidence="3 4" id="KW-0472">Membrane</keyword>
<dbReference type="InterPro" id="IPR014268">
    <property type="entry name" value="GtfB"/>
</dbReference>
<dbReference type="AlphaFoldDB" id="A0AAW7YTX2"/>